<dbReference type="Proteomes" id="UP000564885">
    <property type="component" value="Unassembled WGS sequence"/>
</dbReference>
<protein>
    <submittedName>
        <fullName evidence="2">Uncharacterized protein</fullName>
    </submittedName>
</protein>
<sequence length="59" mass="6810">MNSDKQQTPVKGTTRDQRRRPSGKVTPKEARIAEQFLEGREDKNWPATPMQRRMQGAGR</sequence>
<evidence type="ECO:0000313" key="3">
    <source>
        <dbReference type="Proteomes" id="UP000564885"/>
    </source>
</evidence>
<dbReference type="EMBL" id="JABEPP010000003">
    <property type="protein sequence ID" value="NNM73152.1"/>
    <property type="molecule type" value="Genomic_DNA"/>
</dbReference>
<name>A0A849I1B5_9HYPH</name>
<organism evidence="2 3">
    <name type="scientific">Enterovirga aerilata</name>
    <dbReference type="NCBI Taxonomy" id="2730920"/>
    <lineage>
        <taxon>Bacteria</taxon>
        <taxon>Pseudomonadati</taxon>
        <taxon>Pseudomonadota</taxon>
        <taxon>Alphaproteobacteria</taxon>
        <taxon>Hyphomicrobiales</taxon>
        <taxon>Methylobacteriaceae</taxon>
        <taxon>Enterovirga</taxon>
    </lineage>
</organism>
<feature type="compositionally biased region" description="Polar residues" evidence="1">
    <location>
        <begin position="1"/>
        <end position="11"/>
    </location>
</feature>
<evidence type="ECO:0000313" key="2">
    <source>
        <dbReference type="EMBL" id="NNM73152.1"/>
    </source>
</evidence>
<feature type="region of interest" description="Disordered" evidence="1">
    <location>
        <begin position="1"/>
        <end position="59"/>
    </location>
</feature>
<proteinExistence type="predicted"/>
<accession>A0A849I1B5</accession>
<dbReference type="AlphaFoldDB" id="A0A849I1B5"/>
<dbReference type="RefSeq" id="WP_171218642.1">
    <property type="nucleotide sequence ID" value="NZ_JABEPP010000003.1"/>
</dbReference>
<gene>
    <name evidence="2" type="ORF">HJG44_12255</name>
</gene>
<evidence type="ECO:0000256" key="1">
    <source>
        <dbReference type="SAM" id="MobiDB-lite"/>
    </source>
</evidence>
<feature type="compositionally biased region" description="Basic and acidic residues" evidence="1">
    <location>
        <begin position="26"/>
        <end position="44"/>
    </location>
</feature>
<reference evidence="2 3" key="1">
    <citation type="submission" date="2020-04" db="EMBL/GenBank/DDBJ databases">
        <title>Enterovirga sp. isolate from soil.</title>
        <authorList>
            <person name="Chea S."/>
            <person name="Kim D.-U."/>
        </authorList>
    </citation>
    <scope>NUCLEOTIDE SEQUENCE [LARGE SCALE GENOMIC DNA]</scope>
    <source>
        <strain evidence="2 3">DB1703</strain>
    </source>
</reference>
<keyword evidence="3" id="KW-1185">Reference proteome</keyword>
<comment type="caution">
    <text evidence="2">The sequence shown here is derived from an EMBL/GenBank/DDBJ whole genome shotgun (WGS) entry which is preliminary data.</text>
</comment>